<feature type="domain" description="RES" evidence="1">
    <location>
        <begin position="68"/>
        <end position="205"/>
    </location>
</feature>
<keyword evidence="3" id="KW-1185">Reference proteome</keyword>
<proteinExistence type="predicted"/>
<dbReference type="Pfam" id="PF08808">
    <property type="entry name" value="RES"/>
    <property type="match status" value="1"/>
</dbReference>
<dbReference type="AlphaFoldDB" id="A0A839UTS8"/>
<sequence>MDLWTELDGPESVGPLTVELVRVVESQEEIATLSLVDSMEEQDILESLLELSKPGHLPAQLHYLLASPFRYPPLQWGSRFGRTHEPSLFYGSLNIETALTECAFYRFVFLDGVEQPFAKGVVSQHTSFRVRGHGERGVNLTLPPFSAHAEALRSPAQYQLSQALGSAMREAGVQVIIYLSARDRRASALNAAVFDPAVFTNNQPQRFQAWTCHATNESVRFVAAPGATPGREIFAFKREDFLVGGNLPMPPS</sequence>
<evidence type="ECO:0000259" key="1">
    <source>
        <dbReference type="SMART" id="SM00953"/>
    </source>
</evidence>
<accession>A0A839UTS8</accession>
<gene>
    <name evidence="2" type="ORF">FHS30_002116</name>
</gene>
<dbReference type="Proteomes" id="UP000559987">
    <property type="component" value="Unassembled WGS sequence"/>
</dbReference>
<evidence type="ECO:0000313" key="2">
    <source>
        <dbReference type="EMBL" id="MBB3168908.1"/>
    </source>
</evidence>
<dbReference type="SMART" id="SM00953">
    <property type="entry name" value="RES"/>
    <property type="match status" value="1"/>
</dbReference>
<name>A0A839UTS8_9GAMM</name>
<organism evidence="2 3">
    <name type="scientific">Simiduia aestuariiviva</name>
    <dbReference type="NCBI Taxonomy" id="1510459"/>
    <lineage>
        <taxon>Bacteria</taxon>
        <taxon>Pseudomonadati</taxon>
        <taxon>Pseudomonadota</taxon>
        <taxon>Gammaproteobacteria</taxon>
        <taxon>Cellvibrionales</taxon>
        <taxon>Cellvibrionaceae</taxon>
        <taxon>Simiduia</taxon>
    </lineage>
</organism>
<protein>
    <recommendedName>
        <fullName evidence="1">RES domain-containing protein</fullName>
    </recommendedName>
</protein>
<dbReference type="EMBL" id="JACHXZ010000003">
    <property type="protein sequence ID" value="MBB3168908.1"/>
    <property type="molecule type" value="Genomic_DNA"/>
</dbReference>
<evidence type="ECO:0000313" key="3">
    <source>
        <dbReference type="Proteomes" id="UP000559987"/>
    </source>
</evidence>
<reference evidence="2 3" key="1">
    <citation type="submission" date="2020-08" db="EMBL/GenBank/DDBJ databases">
        <title>Genomic Encyclopedia of Type Strains, Phase III (KMG-III): the genomes of soil and plant-associated and newly described type strains.</title>
        <authorList>
            <person name="Whitman W."/>
        </authorList>
    </citation>
    <scope>NUCLEOTIDE SEQUENCE [LARGE SCALE GENOMIC DNA]</scope>
    <source>
        <strain evidence="2 3">CECT 8571</strain>
    </source>
</reference>
<dbReference type="InterPro" id="IPR014914">
    <property type="entry name" value="RES_dom"/>
</dbReference>
<comment type="caution">
    <text evidence="2">The sequence shown here is derived from an EMBL/GenBank/DDBJ whole genome shotgun (WGS) entry which is preliminary data.</text>
</comment>
<dbReference type="RefSeq" id="WP_183910419.1">
    <property type="nucleotide sequence ID" value="NZ_JACHXZ010000003.1"/>
</dbReference>